<dbReference type="GO" id="GO:0003700">
    <property type="term" value="F:DNA-binding transcription factor activity"/>
    <property type="evidence" value="ECO:0007669"/>
    <property type="project" value="InterPro"/>
</dbReference>
<dbReference type="Pfam" id="PF01380">
    <property type="entry name" value="SIS"/>
    <property type="match status" value="1"/>
</dbReference>
<evidence type="ECO:0000256" key="2">
    <source>
        <dbReference type="ARBA" id="ARBA00023125"/>
    </source>
</evidence>
<keyword evidence="7" id="KW-1185">Reference proteome</keyword>
<feature type="domain" description="SIS" evidence="5">
    <location>
        <begin position="105"/>
        <end position="245"/>
    </location>
</feature>
<protein>
    <submittedName>
        <fullName evidence="6">Transcriptional regulator, RpiR family</fullName>
    </submittedName>
</protein>
<dbReference type="GO" id="GO:1901135">
    <property type="term" value="P:carbohydrate derivative metabolic process"/>
    <property type="evidence" value="ECO:0007669"/>
    <property type="project" value="InterPro"/>
</dbReference>
<evidence type="ECO:0000256" key="1">
    <source>
        <dbReference type="ARBA" id="ARBA00023015"/>
    </source>
</evidence>
<accession>A0A1H8IRS4</accession>
<dbReference type="InterPro" id="IPR047640">
    <property type="entry name" value="RpiR-like"/>
</dbReference>
<dbReference type="PROSITE" id="PS51464">
    <property type="entry name" value="SIS"/>
    <property type="match status" value="1"/>
</dbReference>
<dbReference type="SUPFAM" id="SSF46689">
    <property type="entry name" value="Homeodomain-like"/>
    <property type="match status" value="1"/>
</dbReference>
<dbReference type="Proteomes" id="UP000199300">
    <property type="component" value="Unassembled WGS sequence"/>
</dbReference>
<dbReference type="InterPro" id="IPR036388">
    <property type="entry name" value="WH-like_DNA-bd_sf"/>
</dbReference>
<dbReference type="GO" id="GO:0003677">
    <property type="term" value="F:DNA binding"/>
    <property type="evidence" value="ECO:0007669"/>
    <property type="project" value="UniProtKB-KW"/>
</dbReference>
<dbReference type="OrthoDB" id="3684496at2"/>
<name>A0A1H8IRS4_9BACI</name>
<keyword evidence="2" id="KW-0238">DNA-binding</keyword>
<dbReference type="InterPro" id="IPR009057">
    <property type="entry name" value="Homeodomain-like_sf"/>
</dbReference>
<proteinExistence type="predicted"/>
<dbReference type="PANTHER" id="PTHR30514">
    <property type="entry name" value="GLUCOKINASE"/>
    <property type="match status" value="1"/>
</dbReference>
<dbReference type="InterPro" id="IPR046348">
    <property type="entry name" value="SIS_dom_sf"/>
</dbReference>
<sequence>MYFYDHLKENQHRLNETEKMILDYLLDQATKIKDLTIREVAEDHFTAPNTIIRLCKKLGFKGFSDFKEGLYAAKQTKHDFLEVTPLDEQIVKTKQLVNEAVINELAECLHNANKILFFAVGLSRFPAQELDARLQLVGKNSQIFVDPHVMKHNASLLSDQDLAIAISMSGTTSNVLEATTIATVAGAKTLSITGFSTNPLAKLTTYQLYGYATELRVSGIDAADRFSIHYLINLVFNTYLTKYHT</sequence>
<dbReference type="GO" id="GO:0097367">
    <property type="term" value="F:carbohydrate derivative binding"/>
    <property type="evidence" value="ECO:0007669"/>
    <property type="project" value="InterPro"/>
</dbReference>
<dbReference type="CDD" id="cd05013">
    <property type="entry name" value="SIS_RpiR"/>
    <property type="match status" value="1"/>
</dbReference>
<evidence type="ECO:0000313" key="6">
    <source>
        <dbReference type="EMBL" id="SEN71081.1"/>
    </source>
</evidence>
<feature type="domain" description="HTH rpiR-type" evidence="4">
    <location>
        <begin position="1"/>
        <end position="77"/>
    </location>
</feature>
<organism evidence="6 7">
    <name type="scientific">Amphibacillus marinus</name>
    <dbReference type="NCBI Taxonomy" id="872970"/>
    <lineage>
        <taxon>Bacteria</taxon>
        <taxon>Bacillati</taxon>
        <taxon>Bacillota</taxon>
        <taxon>Bacilli</taxon>
        <taxon>Bacillales</taxon>
        <taxon>Bacillaceae</taxon>
        <taxon>Amphibacillus</taxon>
    </lineage>
</organism>
<dbReference type="Gene3D" id="1.10.10.10">
    <property type="entry name" value="Winged helix-like DNA-binding domain superfamily/Winged helix DNA-binding domain"/>
    <property type="match status" value="1"/>
</dbReference>
<dbReference type="InterPro" id="IPR035472">
    <property type="entry name" value="RpiR-like_SIS"/>
</dbReference>
<dbReference type="AlphaFoldDB" id="A0A1H8IRS4"/>
<dbReference type="Pfam" id="PF01418">
    <property type="entry name" value="HTH_6"/>
    <property type="match status" value="1"/>
</dbReference>
<keyword evidence="3" id="KW-0804">Transcription</keyword>
<evidence type="ECO:0000256" key="3">
    <source>
        <dbReference type="ARBA" id="ARBA00023163"/>
    </source>
</evidence>
<dbReference type="EMBL" id="FODJ01000001">
    <property type="protein sequence ID" value="SEN71081.1"/>
    <property type="molecule type" value="Genomic_DNA"/>
</dbReference>
<evidence type="ECO:0000259" key="5">
    <source>
        <dbReference type="PROSITE" id="PS51464"/>
    </source>
</evidence>
<dbReference type="Gene3D" id="3.40.50.10490">
    <property type="entry name" value="Glucose-6-phosphate isomerase like protein, domain 1"/>
    <property type="match status" value="1"/>
</dbReference>
<evidence type="ECO:0000259" key="4">
    <source>
        <dbReference type="PROSITE" id="PS51071"/>
    </source>
</evidence>
<keyword evidence="1" id="KW-0805">Transcription regulation</keyword>
<dbReference type="SUPFAM" id="SSF53697">
    <property type="entry name" value="SIS domain"/>
    <property type="match status" value="1"/>
</dbReference>
<evidence type="ECO:0000313" key="7">
    <source>
        <dbReference type="Proteomes" id="UP000199300"/>
    </source>
</evidence>
<dbReference type="InterPro" id="IPR000281">
    <property type="entry name" value="HTH_RpiR"/>
</dbReference>
<dbReference type="InterPro" id="IPR001347">
    <property type="entry name" value="SIS_dom"/>
</dbReference>
<dbReference type="STRING" id="872970.SAMN04488134_101699"/>
<dbReference type="PANTHER" id="PTHR30514:SF21">
    <property type="entry name" value="RPIR-FAMILY TRANSCRIPTIONAL REGULATOR"/>
    <property type="match status" value="1"/>
</dbReference>
<gene>
    <name evidence="6" type="ORF">SAMN04488134_101699</name>
</gene>
<reference evidence="6 7" key="1">
    <citation type="submission" date="2016-10" db="EMBL/GenBank/DDBJ databases">
        <authorList>
            <person name="de Groot N.N."/>
        </authorList>
    </citation>
    <scope>NUCLEOTIDE SEQUENCE [LARGE SCALE GENOMIC DNA]</scope>
    <source>
        <strain evidence="6 7">CGMCC 1.10434</strain>
    </source>
</reference>
<dbReference type="PROSITE" id="PS51071">
    <property type="entry name" value="HTH_RPIR"/>
    <property type="match status" value="1"/>
</dbReference>
<dbReference type="RefSeq" id="WP_091494835.1">
    <property type="nucleotide sequence ID" value="NZ_FODJ01000001.1"/>
</dbReference>